<organism evidence="2 3">
    <name type="scientific">Tissierella creatinophila DSM 6911</name>
    <dbReference type="NCBI Taxonomy" id="1123403"/>
    <lineage>
        <taxon>Bacteria</taxon>
        <taxon>Bacillati</taxon>
        <taxon>Bacillota</taxon>
        <taxon>Tissierellia</taxon>
        <taxon>Tissierellales</taxon>
        <taxon>Tissierellaceae</taxon>
        <taxon>Tissierella</taxon>
    </lineage>
</organism>
<name>A0A1U7M8J6_TISCR</name>
<evidence type="ECO:0000259" key="1">
    <source>
        <dbReference type="Pfam" id="PF09706"/>
    </source>
</evidence>
<dbReference type="AlphaFoldDB" id="A0A1U7M8J6"/>
<dbReference type="Pfam" id="PF09706">
    <property type="entry name" value="Cas_CXXC_CXXC"/>
    <property type="match status" value="1"/>
</dbReference>
<dbReference type="RefSeq" id="WP_075724708.1">
    <property type="nucleotide sequence ID" value="NZ_LTDM01000005.1"/>
</dbReference>
<comment type="caution">
    <text evidence="2">The sequence shown here is derived from an EMBL/GenBank/DDBJ whole genome shotgun (WGS) entry which is preliminary data.</text>
</comment>
<dbReference type="NCBIfam" id="TIGR01908">
    <property type="entry name" value="cas_CXXC_CXXC"/>
    <property type="match status" value="1"/>
</dbReference>
<dbReference type="Proteomes" id="UP000186112">
    <property type="component" value="Unassembled WGS sequence"/>
</dbReference>
<feature type="domain" description="CRISPR-associated protein CXXC-CXXC" evidence="1">
    <location>
        <begin position="247"/>
        <end position="286"/>
    </location>
</feature>
<dbReference type="InterPro" id="IPR019121">
    <property type="entry name" value="CRISPR-assoc_CXXC-CXXC_dom"/>
</dbReference>
<reference evidence="2 3" key="1">
    <citation type="submission" date="2016-02" db="EMBL/GenBank/DDBJ databases">
        <title>Genome sequence of Tissierella creatinophila DSM 6911.</title>
        <authorList>
            <person name="Poehlein A."/>
            <person name="Daniel R."/>
        </authorList>
    </citation>
    <scope>NUCLEOTIDE SEQUENCE [LARGE SCALE GENOMIC DNA]</scope>
    <source>
        <strain evidence="2 3">DSM 6911</strain>
    </source>
</reference>
<evidence type="ECO:0000313" key="3">
    <source>
        <dbReference type="Proteomes" id="UP000186112"/>
    </source>
</evidence>
<gene>
    <name evidence="2" type="ORF">TICRE_04580</name>
</gene>
<dbReference type="OrthoDB" id="5540852at2"/>
<evidence type="ECO:0000313" key="2">
    <source>
        <dbReference type="EMBL" id="OLS03601.1"/>
    </source>
</evidence>
<sequence length="571" mass="66689">MEENIRLELSDWQFNAGLLGFYNILNHAGDDIIVGENYIEFNIDVFEQFEEKYFDYLIYTYEGITHWDRFNKYFDYLSESKKEDFLNLNQKDISRLNDIIKELKGYLKRPNYSKVYEFIEGGIDILELQKSLDTIKIKKGETIEDIKQDIYKQYNVLKNIHKYVYSSKGKKYLFAKTLIYNIINQSWEGVAFLNRNTKQNDIYIDYKETFIDRTVEYLKEDKGKFKLNCFITGLPIKSKSSAYDMGFLIDTGFDTNRKTSHVWDFNNDIFICALARMIYSCMPCGMFFSTSEAGIFVNANQKMDNLIKVNNNIKQSIKRSLKESETNRNLYVYKALIEAMEKENLSTSIYELSDVQVIRKESGKYRFNILSKEIIEIFQQSNNQLLSLIKVGYKEGKTYNYIYPLTIERILNGVNMFTLIHRLLVNKLTTSDGITNFFSVNHIKVLNKVNINFLKGVGALDTSIDRNKLIEDANRNGWYLGEEYKKMKNREKVKGISYRLLNSLKTRNSESFLHNLLNSYMYVGKQVPKGLVEVLEDEEKLGVIGYAFVTGLVSSALNETDKTNIEIKGEK</sequence>
<dbReference type="InterPro" id="IPR010180">
    <property type="entry name" value="CRISPR-assoc_prot_CXXC-CXXC"/>
</dbReference>
<accession>A0A1U7M8J6</accession>
<proteinExistence type="predicted"/>
<dbReference type="EMBL" id="LTDM01000005">
    <property type="protein sequence ID" value="OLS03601.1"/>
    <property type="molecule type" value="Genomic_DNA"/>
</dbReference>
<protein>
    <submittedName>
        <fullName evidence="2">CRISPR-associated protein</fullName>
    </submittedName>
</protein>
<keyword evidence="3" id="KW-1185">Reference proteome</keyword>